<dbReference type="VEuPathDB" id="FungiDB:HCDG_03355"/>
<keyword evidence="1" id="KW-0343">GTPase activation</keyword>
<dbReference type="InterPro" id="IPR050729">
    <property type="entry name" value="Rho-GAP"/>
</dbReference>
<gene>
    <name evidence="5" type="ORF">HCDG_03355</name>
</gene>
<accession>C6HBF6</accession>
<dbReference type="PANTHER" id="PTHR23176:SF125">
    <property type="entry name" value="GTPASE ACTIVATOR (BEM2), PUTATIVE (AFU_ORTHOLOGUE AFUA_7G04450)-RELATED"/>
    <property type="match status" value="1"/>
</dbReference>
<reference evidence="6" key="1">
    <citation type="submission" date="2009-05" db="EMBL/GenBank/DDBJ databases">
        <title>The genome sequence of Ajellomyces capsulatus strain H143.</title>
        <authorList>
            <person name="Champion M."/>
            <person name="Cuomo C.A."/>
            <person name="Ma L.-J."/>
            <person name="Henn M.R."/>
            <person name="Sil A."/>
            <person name="Goldman B."/>
            <person name="Young S.K."/>
            <person name="Kodira C.D."/>
            <person name="Zeng Q."/>
            <person name="Koehrsen M."/>
            <person name="Alvarado L."/>
            <person name="Berlin A.M."/>
            <person name="Borenstein D."/>
            <person name="Chen Z."/>
            <person name="Engels R."/>
            <person name="Freedman E."/>
            <person name="Gellesch M."/>
            <person name="Goldberg J."/>
            <person name="Griggs A."/>
            <person name="Gujja S."/>
            <person name="Heiman D.I."/>
            <person name="Hepburn T.A."/>
            <person name="Howarth C."/>
            <person name="Jen D."/>
            <person name="Larson L."/>
            <person name="Lewis B."/>
            <person name="Mehta T."/>
            <person name="Park D."/>
            <person name="Pearson M."/>
            <person name="Roberts A."/>
            <person name="Saif S."/>
            <person name="Shea T.D."/>
            <person name="Shenoy N."/>
            <person name="Sisk P."/>
            <person name="Stolte C."/>
            <person name="Sykes S."/>
            <person name="Walk T."/>
            <person name="White J."/>
            <person name="Yandava C."/>
            <person name="Klein B."/>
            <person name="McEwen J.G."/>
            <person name="Puccia R."/>
            <person name="Goldman G.H."/>
            <person name="Felipe M.S."/>
            <person name="Nino-Vega G."/>
            <person name="San-Blas G."/>
            <person name="Taylor J.W."/>
            <person name="Mendoza L."/>
            <person name="Galagan J.E."/>
            <person name="Nusbaum C."/>
            <person name="Birren B.W."/>
        </authorList>
    </citation>
    <scope>NUCLEOTIDE SEQUENCE [LARGE SCALE GENOMIC DNA]</scope>
    <source>
        <strain evidence="6">H143</strain>
    </source>
</reference>
<dbReference type="AlphaFoldDB" id="C6HBF6"/>
<dbReference type="Proteomes" id="UP000002624">
    <property type="component" value="Unassembled WGS sequence"/>
</dbReference>
<feature type="transmembrane region" description="Helical" evidence="3">
    <location>
        <begin position="12"/>
        <end position="31"/>
    </location>
</feature>
<dbReference type="InterPro" id="IPR000198">
    <property type="entry name" value="RhoGAP_dom"/>
</dbReference>
<dbReference type="Gene3D" id="1.10.555.10">
    <property type="entry name" value="Rho GTPase activation protein"/>
    <property type="match status" value="1"/>
</dbReference>
<feature type="domain" description="Rho-GAP" evidence="4">
    <location>
        <begin position="1"/>
        <end position="101"/>
    </location>
</feature>
<keyword evidence="3" id="KW-0812">Transmembrane</keyword>
<organism evidence="5 6">
    <name type="scientific">Ajellomyces capsulatus (strain H143)</name>
    <name type="common">Darling's disease fungus</name>
    <name type="synonym">Histoplasma capsulatum</name>
    <dbReference type="NCBI Taxonomy" id="544712"/>
    <lineage>
        <taxon>Eukaryota</taxon>
        <taxon>Fungi</taxon>
        <taxon>Dikarya</taxon>
        <taxon>Ascomycota</taxon>
        <taxon>Pezizomycotina</taxon>
        <taxon>Eurotiomycetes</taxon>
        <taxon>Eurotiomycetidae</taxon>
        <taxon>Onygenales</taxon>
        <taxon>Ajellomycetaceae</taxon>
        <taxon>Histoplasma</taxon>
    </lineage>
</organism>
<dbReference type="HOGENOM" id="CLU_1434079_0_0_1"/>
<sequence>MLKDELSKLPPFNYYLLFAITCHLSLLHSYVDKNKMDYRNLCICFQPCMKIDGFCFQFLVCDWKNCWQGCWTEKEYLAIELEAEKKGMNKDQMASNERETAVEERAVSSSGSSQAPNTTNSNHNDNHNHNKTNNNNNANASSNSGTQTSGRPASPKRGRKPAPQSINSSHSRSQSQLPELGPPLSPIRI</sequence>
<keyword evidence="3" id="KW-1133">Transmembrane helix</keyword>
<feature type="compositionally biased region" description="Low complexity" evidence="2">
    <location>
        <begin position="131"/>
        <end position="143"/>
    </location>
</feature>
<dbReference type="Pfam" id="PF00620">
    <property type="entry name" value="RhoGAP"/>
    <property type="match status" value="1"/>
</dbReference>
<dbReference type="GO" id="GO:0005938">
    <property type="term" value="C:cell cortex"/>
    <property type="evidence" value="ECO:0007669"/>
    <property type="project" value="UniProtKB-ARBA"/>
</dbReference>
<evidence type="ECO:0000256" key="1">
    <source>
        <dbReference type="ARBA" id="ARBA00022468"/>
    </source>
</evidence>
<proteinExistence type="predicted"/>
<dbReference type="GO" id="GO:0007165">
    <property type="term" value="P:signal transduction"/>
    <property type="evidence" value="ECO:0007669"/>
    <property type="project" value="InterPro"/>
</dbReference>
<feature type="compositionally biased region" description="Low complexity" evidence="2">
    <location>
        <begin position="164"/>
        <end position="176"/>
    </location>
</feature>
<evidence type="ECO:0000313" key="6">
    <source>
        <dbReference type="Proteomes" id="UP000002624"/>
    </source>
</evidence>
<dbReference type="InterPro" id="IPR008936">
    <property type="entry name" value="Rho_GTPase_activation_prot"/>
</dbReference>
<evidence type="ECO:0000256" key="2">
    <source>
        <dbReference type="SAM" id="MobiDB-lite"/>
    </source>
</evidence>
<evidence type="ECO:0000259" key="4">
    <source>
        <dbReference type="PROSITE" id="PS50238"/>
    </source>
</evidence>
<dbReference type="GO" id="GO:0005096">
    <property type="term" value="F:GTPase activator activity"/>
    <property type="evidence" value="ECO:0007669"/>
    <property type="project" value="UniProtKB-KW"/>
</dbReference>
<feature type="compositionally biased region" description="Pro residues" evidence="2">
    <location>
        <begin position="180"/>
        <end position="189"/>
    </location>
</feature>
<evidence type="ECO:0000313" key="5">
    <source>
        <dbReference type="EMBL" id="EER41896.1"/>
    </source>
</evidence>
<dbReference type="STRING" id="544712.C6HBF6"/>
<feature type="compositionally biased region" description="Basic and acidic residues" evidence="2">
    <location>
        <begin position="96"/>
        <end position="106"/>
    </location>
</feature>
<feature type="region of interest" description="Disordered" evidence="2">
    <location>
        <begin position="87"/>
        <end position="189"/>
    </location>
</feature>
<keyword evidence="3" id="KW-0472">Membrane</keyword>
<protein>
    <recommendedName>
        <fullName evidence="4">Rho-GAP domain-containing protein</fullName>
    </recommendedName>
</protein>
<evidence type="ECO:0000256" key="3">
    <source>
        <dbReference type="SAM" id="Phobius"/>
    </source>
</evidence>
<dbReference type="EMBL" id="GG692422">
    <property type="protein sequence ID" value="EER41896.1"/>
    <property type="molecule type" value="Genomic_DNA"/>
</dbReference>
<dbReference type="PROSITE" id="PS50238">
    <property type="entry name" value="RHOGAP"/>
    <property type="match status" value="1"/>
</dbReference>
<dbReference type="SUPFAM" id="SSF48350">
    <property type="entry name" value="GTPase activation domain, GAP"/>
    <property type="match status" value="1"/>
</dbReference>
<name>C6HBF6_AJECH</name>
<dbReference type="PANTHER" id="PTHR23176">
    <property type="entry name" value="RHO/RAC/CDC GTPASE-ACTIVATING PROTEIN"/>
    <property type="match status" value="1"/>
</dbReference>